<dbReference type="AlphaFoldDB" id="A0A5R9GR54"/>
<keyword evidence="1" id="KW-0732">Signal</keyword>
<dbReference type="RefSeq" id="WP_138238330.1">
    <property type="nucleotide sequence ID" value="NZ_VBRY01000002.1"/>
</dbReference>
<evidence type="ECO:0000259" key="2">
    <source>
        <dbReference type="Pfam" id="PF06057"/>
    </source>
</evidence>
<dbReference type="InterPro" id="IPR010333">
    <property type="entry name" value="VirJ"/>
</dbReference>
<feature type="domain" description="Bacterial virulence" evidence="2">
    <location>
        <begin position="280"/>
        <end position="465"/>
    </location>
</feature>
<sequence>MSQQICIAICAILLWVTPAHAGELIESTDSFGPFGTLHMYQANNHPDHLVLLISGDGGWNLGVIDMARTLAALDSMVVGIDITHYIPRLNSARDRCNYSAADFETLSQYLQKKYRFEHYVQPVLVGYSSGATMVYTILAQSPANTFAGGISLSFCPDLKTDKPFCRGSGNLKANQDAQLGFIYHAVDQLPSPWSVLQGNIDQVCPSPAAQSFVTKVAGAEFIDLPRVGHGFSVRHNWGPQFKSTFQRMVSTQAAHATPALHDAEVRDLPLIVMPTAKQSDVMAVIISGDGGWASLDKQIGETLNSKGIAVIGLNALQYFWSKKTPDIAGADMTRILTHYSRKWAINRFLLIGYSRGADTLPFMASRLPAALKMKVVSITLLGMEKTVDFEFHVGDWLSSSSGEYQVIPEVAKLAPVKVICIYGSDESNSGCSKLTGTAKPIEMAGGHHFGGDYKRVADIIMQQSRH</sequence>
<dbReference type="Proteomes" id="UP000306585">
    <property type="component" value="Unassembled WGS sequence"/>
</dbReference>
<proteinExistence type="predicted"/>
<organism evidence="3 4">
    <name type="scientific">Mariprofundus erugo</name>
    <dbReference type="NCBI Taxonomy" id="2528639"/>
    <lineage>
        <taxon>Bacteria</taxon>
        <taxon>Pseudomonadati</taxon>
        <taxon>Pseudomonadota</taxon>
        <taxon>Candidatius Mariprofundia</taxon>
        <taxon>Mariprofundales</taxon>
        <taxon>Mariprofundaceae</taxon>
        <taxon>Mariprofundus</taxon>
    </lineage>
</organism>
<dbReference type="PIRSF" id="PIRSF029063">
    <property type="entry name" value="IV_sec_VirJ"/>
    <property type="match status" value="1"/>
</dbReference>
<dbReference type="InterPro" id="IPR011225">
    <property type="entry name" value="IV_sec_VirJ"/>
</dbReference>
<evidence type="ECO:0000313" key="4">
    <source>
        <dbReference type="Proteomes" id="UP000306585"/>
    </source>
</evidence>
<dbReference type="EMBL" id="VBRY01000002">
    <property type="protein sequence ID" value="TLS68711.1"/>
    <property type="molecule type" value="Genomic_DNA"/>
</dbReference>
<name>A0A5R9GR54_9PROT</name>
<feature type="chain" id="PRO_5024419294" evidence="1">
    <location>
        <begin position="22"/>
        <end position="466"/>
    </location>
</feature>
<evidence type="ECO:0000313" key="3">
    <source>
        <dbReference type="EMBL" id="TLS68711.1"/>
    </source>
</evidence>
<accession>A0A5R9GR54</accession>
<evidence type="ECO:0000256" key="1">
    <source>
        <dbReference type="SAM" id="SignalP"/>
    </source>
</evidence>
<feature type="signal peptide" evidence="1">
    <location>
        <begin position="1"/>
        <end position="21"/>
    </location>
</feature>
<gene>
    <name evidence="3" type="ORF">FEF65_03170</name>
</gene>
<dbReference type="Gene3D" id="3.40.50.1820">
    <property type="entry name" value="alpha/beta hydrolase"/>
    <property type="match status" value="2"/>
</dbReference>
<feature type="domain" description="Bacterial virulence" evidence="2">
    <location>
        <begin position="47"/>
        <end position="143"/>
    </location>
</feature>
<keyword evidence="4" id="KW-1185">Reference proteome</keyword>
<protein>
    <submittedName>
        <fullName evidence="3">Virulence factor family protein</fullName>
    </submittedName>
</protein>
<dbReference type="Pfam" id="PF06057">
    <property type="entry name" value="VirJ"/>
    <property type="match status" value="2"/>
</dbReference>
<reference evidence="3 4" key="1">
    <citation type="journal article" date="2019" name="Appl. Environ. Microbiol.">
        <title>Environmental Evidence and Genomic Insight of Iron-oxidizing Bacteria Preference Towards More Corrosion Resistant Stainless Steel at Higher Salinities.</title>
        <authorList>
            <person name="Garrison C.E."/>
            <person name="Price K.A."/>
            <person name="Field E.K."/>
        </authorList>
    </citation>
    <scope>NUCLEOTIDE SEQUENCE [LARGE SCALE GENOMIC DNA]</scope>
    <source>
        <strain evidence="3 4">P3</strain>
    </source>
</reference>
<dbReference type="InterPro" id="IPR029058">
    <property type="entry name" value="AB_hydrolase_fold"/>
</dbReference>
<dbReference type="SUPFAM" id="SSF53474">
    <property type="entry name" value="alpha/beta-Hydrolases"/>
    <property type="match status" value="2"/>
</dbReference>
<comment type="caution">
    <text evidence="3">The sequence shown here is derived from an EMBL/GenBank/DDBJ whole genome shotgun (WGS) entry which is preliminary data.</text>
</comment>